<evidence type="ECO:0000313" key="1">
    <source>
        <dbReference type="EMBL" id="KAK8752427.1"/>
    </source>
</evidence>
<dbReference type="AlphaFoldDB" id="A0AAW0YLA8"/>
<name>A0AAW0YLA8_CHEQU</name>
<sequence length="101" mass="11008">MNTSPPTLNITIMSDNTQTRVAARSYLLKERPATSGPFQDGRHAPESLCIEGVTFQDLLVLQRRLQKVALLVELSCSRHKLLHLACGECGSSIDSAPHGAH</sequence>
<organism evidence="1 2">
    <name type="scientific">Cherax quadricarinatus</name>
    <name type="common">Australian red claw crayfish</name>
    <dbReference type="NCBI Taxonomy" id="27406"/>
    <lineage>
        <taxon>Eukaryota</taxon>
        <taxon>Metazoa</taxon>
        <taxon>Ecdysozoa</taxon>
        <taxon>Arthropoda</taxon>
        <taxon>Crustacea</taxon>
        <taxon>Multicrustacea</taxon>
        <taxon>Malacostraca</taxon>
        <taxon>Eumalacostraca</taxon>
        <taxon>Eucarida</taxon>
        <taxon>Decapoda</taxon>
        <taxon>Pleocyemata</taxon>
        <taxon>Astacidea</taxon>
        <taxon>Parastacoidea</taxon>
        <taxon>Parastacidae</taxon>
        <taxon>Cherax</taxon>
    </lineage>
</organism>
<evidence type="ECO:0000313" key="2">
    <source>
        <dbReference type="Proteomes" id="UP001445076"/>
    </source>
</evidence>
<protein>
    <submittedName>
        <fullName evidence="1">Uncharacterized protein</fullName>
    </submittedName>
</protein>
<accession>A0AAW0YLA8</accession>
<reference evidence="1 2" key="1">
    <citation type="journal article" date="2024" name="BMC Genomics">
        <title>Genome assembly of redclaw crayfish (Cherax quadricarinatus) provides insights into its immune adaptation and hypoxia tolerance.</title>
        <authorList>
            <person name="Liu Z."/>
            <person name="Zheng J."/>
            <person name="Li H."/>
            <person name="Fang K."/>
            <person name="Wang S."/>
            <person name="He J."/>
            <person name="Zhou D."/>
            <person name="Weng S."/>
            <person name="Chi M."/>
            <person name="Gu Z."/>
            <person name="He J."/>
            <person name="Li F."/>
            <person name="Wang M."/>
        </authorList>
    </citation>
    <scope>NUCLEOTIDE SEQUENCE [LARGE SCALE GENOMIC DNA]</scope>
    <source>
        <strain evidence="1">ZL_2023a</strain>
    </source>
</reference>
<gene>
    <name evidence="1" type="ORF">OTU49_005555</name>
</gene>
<dbReference type="Proteomes" id="UP001445076">
    <property type="component" value="Unassembled WGS sequence"/>
</dbReference>
<keyword evidence="2" id="KW-1185">Reference proteome</keyword>
<dbReference type="EMBL" id="JARKIK010000004">
    <property type="protein sequence ID" value="KAK8752427.1"/>
    <property type="molecule type" value="Genomic_DNA"/>
</dbReference>
<comment type="caution">
    <text evidence="1">The sequence shown here is derived from an EMBL/GenBank/DDBJ whole genome shotgun (WGS) entry which is preliminary data.</text>
</comment>
<feature type="non-terminal residue" evidence="1">
    <location>
        <position position="101"/>
    </location>
</feature>
<proteinExistence type="predicted"/>